<keyword evidence="5" id="KW-0496">Mitochondrion</keyword>
<comment type="similarity">
    <text evidence="2">Belongs to the mitochondrion-specific ribosomal protein mL53 family.</text>
</comment>
<protein>
    <recommendedName>
        <fullName evidence="7">Large ribosomal subunit protein mL53</fullName>
    </recommendedName>
    <alternativeName>
        <fullName evidence="8">39S ribosomal protein L53, mitochondrial</fullName>
    </alternativeName>
</protein>
<evidence type="ECO:0000256" key="2">
    <source>
        <dbReference type="ARBA" id="ARBA00005557"/>
    </source>
</evidence>
<evidence type="ECO:0000256" key="6">
    <source>
        <dbReference type="ARBA" id="ARBA00023274"/>
    </source>
</evidence>
<dbReference type="PANTHER" id="PTHR33618">
    <property type="entry name" value="39S RIBOSOMAL PROTEIN L53, MITOCHONDRIAL"/>
    <property type="match status" value="1"/>
</dbReference>
<organism evidence="9 10">
    <name type="scientific">Ignelater luminosus</name>
    <name type="common">Cucubano</name>
    <name type="synonym">Pyrophorus luminosus</name>
    <dbReference type="NCBI Taxonomy" id="2038154"/>
    <lineage>
        <taxon>Eukaryota</taxon>
        <taxon>Metazoa</taxon>
        <taxon>Ecdysozoa</taxon>
        <taxon>Arthropoda</taxon>
        <taxon>Hexapoda</taxon>
        <taxon>Insecta</taxon>
        <taxon>Pterygota</taxon>
        <taxon>Neoptera</taxon>
        <taxon>Endopterygota</taxon>
        <taxon>Coleoptera</taxon>
        <taxon>Polyphaga</taxon>
        <taxon>Elateriformia</taxon>
        <taxon>Elateroidea</taxon>
        <taxon>Elateridae</taxon>
        <taxon>Agrypninae</taxon>
        <taxon>Pyrophorini</taxon>
        <taxon>Ignelater</taxon>
    </lineage>
</organism>
<evidence type="ECO:0000256" key="5">
    <source>
        <dbReference type="ARBA" id="ARBA00023128"/>
    </source>
</evidence>
<evidence type="ECO:0000256" key="7">
    <source>
        <dbReference type="ARBA" id="ARBA00035180"/>
    </source>
</evidence>
<dbReference type="InterPro" id="IPR052473">
    <property type="entry name" value="mtLSU_mL53"/>
</dbReference>
<evidence type="ECO:0000256" key="4">
    <source>
        <dbReference type="ARBA" id="ARBA00022980"/>
    </source>
</evidence>
<dbReference type="Proteomes" id="UP000801492">
    <property type="component" value="Unassembled WGS sequence"/>
</dbReference>
<sequence length="140" mass="15652">MSIYYSGTFKRSAGLISAIVKQLDLVNLKPVKKIQVQFDPFHPQAETVRDFLFHITGPKVAATNLKCAIKTNIVCDRSDPFIKVDLAESGNSVRLLATNLTVLEILQQFNKHISSLVKPDETVGTNIVQTKSEKKKARRK</sequence>
<keyword evidence="6" id="KW-0687">Ribonucleoprotein</keyword>
<evidence type="ECO:0000256" key="1">
    <source>
        <dbReference type="ARBA" id="ARBA00004173"/>
    </source>
</evidence>
<proteinExistence type="inferred from homology"/>
<gene>
    <name evidence="9" type="ORF">ILUMI_01412</name>
</gene>
<dbReference type="AlphaFoldDB" id="A0A8K0DK24"/>
<dbReference type="Gene3D" id="3.40.30.10">
    <property type="entry name" value="Glutaredoxin"/>
    <property type="match status" value="1"/>
</dbReference>
<dbReference type="Pfam" id="PF10780">
    <property type="entry name" value="MRP_L53"/>
    <property type="match status" value="1"/>
</dbReference>
<dbReference type="GO" id="GO:0005762">
    <property type="term" value="C:mitochondrial large ribosomal subunit"/>
    <property type="evidence" value="ECO:0007669"/>
    <property type="project" value="TreeGrafter"/>
</dbReference>
<dbReference type="PANTHER" id="PTHR33618:SF1">
    <property type="entry name" value="LARGE RIBOSOMAL SUBUNIT PROTEIN ML53"/>
    <property type="match status" value="1"/>
</dbReference>
<dbReference type="OrthoDB" id="6618793at2759"/>
<dbReference type="EMBL" id="VTPC01000682">
    <property type="protein sequence ID" value="KAF2904761.1"/>
    <property type="molecule type" value="Genomic_DNA"/>
</dbReference>
<keyword evidence="4" id="KW-0689">Ribosomal protein</keyword>
<evidence type="ECO:0000256" key="8">
    <source>
        <dbReference type="ARBA" id="ARBA00042721"/>
    </source>
</evidence>
<keyword evidence="3" id="KW-0809">Transit peptide</keyword>
<keyword evidence="10" id="KW-1185">Reference proteome</keyword>
<dbReference type="InterPro" id="IPR019716">
    <property type="entry name" value="Ribosomal_mL53"/>
</dbReference>
<comment type="caution">
    <text evidence="9">The sequence shown here is derived from an EMBL/GenBank/DDBJ whole genome shotgun (WGS) entry which is preliminary data.</text>
</comment>
<reference evidence="9" key="1">
    <citation type="submission" date="2019-08" db="EMBL/GenBank/DDBJ databases">
        <title>The genome of the North American firefly Photinus pyralis.</title>
        <authorList>
            <consortium name="Photinus pyralis genome working group"/>
            <person name="Fallon T.R."/>
            <person name="Sander Lower S.E."/>
            <person name="Weng J.-K."/>
        </authorList>
    </citation>
    <scope>NUCLEOTIDE SEQUENCE</scope>
    <source>
        <strain evidence="9">TRF0915ILg1</strain>
        <tissue evidence="9">Whole body</tissue>
    </source>
</reference>
<evidence type="ECO:0000313" key="10">
    <source>
        <dbReference type="Proteomes" id="UP000801492"/>
    </source>
</evidence>
<name>A0A8K0DK24_IGNLU</name>
<evidence type="ECO:0000313" key="9">
    <source>
        <dbReference type="EMBL" id="KAF2904761.1"/>
    </source>
</evidence>
<evidence type="ECO:0000256" key="3">
    <source>
        <dbReference type="ARBA" id="ARBA00022946"/>
    </source>
</evidence>
<accession>A0A8K0DK24</accession>
<comment type="subcellular location">
    <subcellularLocation>
        <location evidence="1">Mitochondrion</location>
    </subcellularLocation>
</comment>